<dbReference type="EMBL" id="ATLV01013356">
    <property type="status" value="NOT_ANNOTATED_CDS"/>
    <property type="molecule type" value="Genomic_DNA"/>
</dbReference>
<keyword evidence="7 8" id="KW-0472">Membrane</keyword>
<evidence type="ECO:0000313" key="11">
    <source>
        <dbReference type="Proteomes" id="UP000030765"/>
    </source>
</evidence>
<accession>A0A084VIG5</accession>
<name>A0A084VIG5_ANOSI</name>
<dbReference type="VEuPathDB" id="VectorBase:ASIC005074"/>
<keyword evidence="4" id="KW-1000">Mitochondrion outer membrane</keyword>
<keyword evidence="5 8" id="KW-1133">Transmembrane helix</keyword>
<proteinExistence type="inferred from homology"/>
<dbReference type="PANTHER" id="PTHR21508">
    <property type="entry name" value="MITOGUARDIN"/>
    <property type="match status" value="1"/>
</dbReference>
<dbReference type="OMA" id="AHFYVIS"/>
<evidence type="ECO:0000256" key="6">
    <source>
        <dbReference type="ARBA" id="ARBA00023128"/>
    </source>
</evidence>
<dbReference type="PANTHER" id="PTHR21508:SF5">
    <property type="entry name" value="MITOGUARDIN"/>
    <property type="match status" value="1"/>
</dbReference>
<evidence type="ECO:0000313" key="10">
    <source>
        <dbReference type="EnsemblMetazoa" id="ASIC005074-PA"/>
    </source>
</evidence>
<keyword evidence="6" id="KW-0496">Mitochondrion</keyword>
<dbReference type="OrthoDB" id="8880065at2759"/>
<dbReference type="AlphaFoldDB" id="A0A084VIG5"/>
<comment type="subcellular location">
    <subcellularLocation>
        <location evidence="1">Mitochondrion outer membrane</location>
    </subcellularLocation>
</comment>
<keyword evidence="3 8" id="KW-0812">Transmembrane</keyword>
<protein>
    <submittedName>
        <fullName evidence="9">AGAP011689-PA-like protein</fullName>
    </submittedName>
</protein>
<organism evidence="10 11">
    <name type="scientific">Anopheles sinensis</name>
    <name type="common">Mosquito</name>
    <dbReference type="NCBI Taxonomy" id="74873"/>
    <lineage>
        <taxon>Eukaryota</taxon>
        <taxon>Metazoa</taxon>
        <taxon>Ecdysozoa</taxon>
        <taxon>Arthropoda</taxon>
        <taxon>Hexapoda</taxon>
        <taxon>Insecta</taxon>
        <taxon>Pterygota</taxon>
        <taxon>Neoptera</taxon>
        <taxon>Endopterygota</taxon>
        <taxon>Diptera</taxon>
        <taxon>Nematocera</taxon>
        <taxon>Culicoidea</taxon>
        <taxon>Culicidae</taxon>
        <taxon>Anophelinae</taxon>
        <taxon>Anopheles</taxon>
    </lineage>
</organism>
<dbReference type="VEuPathDB" id="VectorBase:ASIS013437"/>
<evidence type="ECO:0000256" key="8">
    <source>
        <dbReference type="SAM" id="Phobius"/>
    </source>
</evidence>
<dbReference type="Proteomes" id="UP000030765">
    <property type="component" value="Unassembled WGS sequence"/>
</dbReference>
<evidence type="ECO:0000256" key="4">
    <source>
        <dbReference type="ARBA" id="ARBA00022787"/>
    </source>
</evidence>
<evidence type="ECO:0000256" key="7">
    <source>
        <dbReference type="ARBA" id="ARBA00023136"/>
    </source>
</evidence>
<evidence type="ECO:0000256" key="2">
    <source>
        <dbReference type="ARBA" id="ARBA00008969"/>
    </source>
</evidence>
<reference evidence="9 11" key="1">
    <citation type="journal article" date="2014" name="BMC Genomics">
        <title>Genome sequence of Anopheles sinensis provides insight into genetics basis of mosquito competence for malaria parasites.</title>
        <authorList>
            <person name="Zhou D."/>
            <person name="Zhang D."/>
            <person name="Ding G."/>
            <person name="Shi L."/>
            <person name="Hou Q."/>
            <person name="Ye Y."/>
            <person name="Xu Y."/>
            <person name="Zhou H."/>
            <person name="Xiong C."/>
            <person name="Li S."/>
            <person name="Yu J."/>
            <person name="Hong S."/>
            <person name="Yu X."/>
            <person name="Zou P."/>
            <person name="Chen C."/>
            <person name="Chang X."/>
            <person name="Wang W."/>
            <person name="Lv Y."/>
            <person name="Sun Y."/>
            <person name="Ma L."/>
            <person name="Shen B."/>
            <person name="Zhu C."/>
        </authorList>
    </citation>
    <scope>NUCLEOTIDE SEQUENCE [LARGE SCALE GENOMIC DNA]</scope>
</reference>
<evidence type="ECO:0000256" key="5">
    <source>
        <dbReference type="ARBA" id="ARBA00022989"/>
    </source>
</evidence>
<dbReference type="EMBL" id="KE524854">
    <property type="protein sequence ID" value="KFB37759.1"/>
    <property type="molecule type" value="Genomic_DNA"/>
</dbReference>
<sequence>MSVSKYLPLHVSTSQKIIILSVSAGVALLGALAAYLGRRRTPLPQQRRIRKPCNRRTRNSVRSPNDILSVAGSKVSARSYSPSGSVHAISDRMSLASGSLVAAGSAAPGTVALLGNTTPLTPQQLGVMGMEALENVVSYWEDALAGRNDMDIPGRINADQEEFCRELQNLLDAAYNLQEQGELLFLDERSVLYRDDEKRAITNGEQGMGLTNGHRSGSDPNFDSAESFASALDQVADLREFEDYAESFGDSERYPLYSSALEVMDEQQIPYRTLRTDMVGCASDTEYLAKLHCIRLAFQLLFKDPKNSRWVADTGRQILTDLLCLGDKDPKDFLVAYESMLEFLQNPGNWIDIEQELESRNVKAMTFYDVVLDFIILDAFRDLDAPPNSVLAVINNRFLSNSFKESALSTAVWSVLKAKKRMLKFPNGFMSHFYCITEQLSPLMAWGFYGPDENLKEVCKYFKEETMSFLCDIYNFQKCRYTTVEELAEDILENMRKRVNNIGVKFNQ</sequence>
<dbReference type="GO" id="GO:0005741">
    <property type="term" value="C:mitochondrial outer membrane"/>
    <property type="evidence" value="ECO:0007669"/>
    <property type="project" value="UniProtKB-SubCell"/>
</dbReference>
<evidence type="ECO:0000313" key="9">
    <source>
        <dbReference type="EMBL" id="KFB37759.1"/>
    </source>
</evidence>
<keyword evidence="11" id="KW-1185">Reference proteome</keyword>
<dbReference type="GO" id="GO:0008053">
    <property type="term" value="P:mitochondrial fusion"/>
    <property type="evidence" value="ECO:0007669"/>
    <property type="project" value="InterPro"/>
</dbReference>
<dbReference type="InterPro" id="IPR019392">
    <property type="entry name" value="Miga"/>
</dbReference>
<dbReference type="STRING" id="74873.A0A084VIG5"/>
<evidence type="ECO:0000256" key="1">
    <source>
        <dbReference type="ARBA" id="ARBA00004294"/>
    </source>
</evidence>
<evidence type="ECO:0000256" key="3">
    <source>
        <dbReference type="ARBA" id="ARBA00022692"/>
    </source>
</evidence>
<reference evidence="10" key="2">
    <citation type="submission" date="2020-05" db="UniProtKB">
        <authorList>
            <consortium name="EnsemblMetazoa"/>
        </authorList>
    </citation>
    <scope>IDENTIFICATION</scope>
</reference>
<feature type="transmembrane region" description="Helical" evidence="8">
    <location>
        <begin position="17"/>
        <end position="37"/>
    </location>
</feature>
<comment type="similarity">
    <text evidence="2">Belongs to the mitoguardin family.</text>
</comment>
<dbReference type="Pfam" id="PF10265">
    <property type="entry name" value="Miga"/>
    <property type="match status" value="1"/>
</dbReference>
<dbReference type="EnsemblMetazoa" id="ASIC005074-RA">
    <property type="protein sequence ID" value="ASIC005074-PA"/>
    <property type="gene ID" value="ASIC005074"/>
</dbReference>
<gene>
    <name evidence="9" type="ORF">ZHAS_00005074</name>
</gene>